<feature type="region of interest" description="Disordered" evidence="1">
    <location>
        <begin position="1"/>
        <end position="24"/>
    </location>
</feature>
<evidence type="ECO:0000313" key="3">
    <source>
        <dbReference type="Proteomes" id="UP000236664"/>
    </source>
</evidence>
<keyword evidence="3" id="KW-1185">Reference proteome</keyword>
<protein>
    <submittedName>
        <fullName evidence="2">Uncharacterized protein</fullName>
    </submittedName>
</protein>
<organism evidence="2 3">
    <name type="scientific">Gibberella nygamai</name>
    <name type="common">Bean root rot disease fungus</name>
    <name type="synonym">Fusarium nygamai</name>
    <dbReference type="NCBI Taxonomy" id="42673"/>
    <lineage>
        <taxon>Eukaryota</taxon>
        <taxon>Fungi</taxon>
        <taxon>Dikarya</taxon>
        <taxon>Ascomycota</taxon>
        <taxon>Pezizomycotina</taxon>
        <taxon>Sordariomycetes</taxon>
        <taxon>Hypocreomycetidae</taxon>
        <taxon>Hypocreales</taxon>
        <taxon>Nectriaceae</taxon>
        <taxon>Fusarium</taxon>
        <taxon>Fusarium fujikuroi species complex</taxon>
    </lineage>
</organism>
<dbReference type="AlphaFoldDB" id="A0A2K0UUA1"/>
<dbReference type="OrthoDB" id="5099098at2759"/>
<dbReference type="Proteomes" id="UP000236664">
    <property type="component" value="Unassembled WGS sequence"/>
</dbReference>
<evidence type="ECO:0000313" key="2">
    <source>
        <dbReference type="EMBL" id="PNP61358.1"/>
    </source>
</evidence>
<reference evidence="2 3" key="1">
    <citation type="submission" date="2017-06" db="EMBL/GenBank/DDBJ databases">
        <title>Genome of Fusarium nygamai isolate CS10214.</title>
        <authorList>
            <person name="Gardiner D.M."/>
            <person name="Obanor F."/>
            <person name="Kazan K."/>
        </authorList>
    </citation>
    <scope>NUCLEOTIDE SEQUENCE [LARGE SCALE GENOMIC DNA]</scope>
    <source>
        <strain evidence="2 3">CS10214</strain>
    </source>
</reference>
<accession>A0A2K0UUA1</accession>
<dbReference type="EMBL" id="MTQA01000302">
    <property type="protein sequence ID" value="PNP61358.1"/>
    <property type="molecule type" value="Genomic_DNA"/>
</dbReference>
<sequence>MIQRGLSSMDELEKAERNEQSAMENAVIDGSFQDWSAIAEQSEWEALGLGAFVDSGGSSSGVVGH</sequence>
<proteinExistence type="predicted"/>
<comment type="caution">
    <text evidence="2">The sequence shown here is derived from an EMBL/GenBank/DDBJ whole genome shotgun (WGS) entry which is preliminary data.</text>
</comment>
<evidence type="ECO:0000256" key="1">
    <source>
        <dbReference type="SAM" id="MobiDB-lite"/>
    </source>
</evidence>
<gene>
    <name evidence="2" type="ORF">FNYG_13910</name>
</gene>
<name>A0A2K0UUA1_GIBNY</name>